<proteinExistence type="predicted"/>
<evidence type="ECO:0000313" key="2">
    <source>
        <dbReference type="Proteomes" id="UP000464657"/>
    </source>
</evidence>
<dbReference type="KEGG" id="kan:IMCC3317_19870"/>
<accession>A0A7L4ZL10</accession>
<keyword evidence="2" id="KW-1185">Reference proteome</keyword>
<dbReference type="Proteomes" id="UP000464657">
    <property type="component" value="Chromosome"/>
</dbReference>
<sequence>MRFSKNRIGAVLIILMLLFSCETKTHQTETKPEHTKKAAIILQEKQVDTVVSNQIQNKIIAPKGSQIFDESVKLRYLRTVNGYRLTAIKVDECEDSDDSIEVANSDKTISEITFKEDSFSITFSAVENCCSAFLCEAEIIDKATLNIIYHPFGRHCSCNCKFEMEYTFTFDDALEEIGQKRTVIKYVQFNNEPTSRVEFKNK</sequence>
<dbReference type="AlphaFoldDB" id="A0A7L4ZL10"/>
<evidence type="ECO:0008006" key="3">
    <source>
        <dbReference type="Google" id="ProtNLM"/>
    </source>
</evidence>
<evidence type="ECO:0000313" key="1">
    <source>
        <dbReference type="EMBL" id="QHI36624.1"/>
    </source>
</evidence>
<dbReference type="RefSeq" id="WP_160129314.1">
    <property type="nucleotide sequence ID" value="NZ_CP019288.1"/>
</dbReference>
<dbReference type="PROSITE" id="PS51257">
    <property type="entry name" value="PROKAR_LIPOPROTEIN"/>
    <property type="match status" value="1"/>
</dbReference>
<organism evidence="1 2">
    <name type="scientific">Kordia antarctica</name>
    <dbReference type="NCBI Taxonomy" id="1218801"/>
    <lineage>
        <taxon>Bacteria</taxon>
        <taxon>Pseudomonadati</taxon>
        <taxon>Bacteroidota</taxon>
        <taxon>Flavobacteriia</taxon>
        <taxon>Flavobacteriales</taxon>
        <taxon>Flavobacteriaceae</taxon>
        <taxon>Kordia</taxon>
    </lineage>
</organism>
<reference evidence="1 2" key="1">
    <citation type="journal article" date="2013" name="Int. J. Syst. Evol. Microbiol.">
        <title>Kordia antarctica sp. nov., isolated from Antarctic seawater.</title>
        <authorList>
            <person name="Baek K."/>
            <person name="Choi A."/>
            <person name="Kang I."/>
            <person name="Lee K."/>
            <person name="Cho J.C."/>
        </authorList>
    </citation>
    <scope>NUCLEOTIDE SEQUENCE [LARGE SCALE GENOMIC DNA]</scope>
    <source>
        <strain evidence="1 2">IMCC3317</strain>
    </source>
</reference>
<dbReference type="OrthoDB" id="1441032at2"/>
<dbReference type="EMBL" id="CP019288">
    <property type="protein sequence ID" value="QHI36624.1"/>
    <property type="molecule type" value="Genomic_DNA"/>
</dbReference>
<protein>
    <recommendedName>
        <fullName evidence="3">Lipoprotein</fullName>
    </recommendedName>
</protein>
<name>A0A7L4ZL10_9FLAO</name>
<gene>
    <name evidence="1" type="ORF">IMCC3317_19870</name>
</gene>